<reference evidence="1 2" key="1">
    <citation type="journal article" date="2018" name="Sci. Data">
        <title>The draft genome sequence of cork oak.</title>
        <authorList>
            <person name="Ramos A.M."/>
            <person name="Usie A."/>
            <person name="Barbosa P."/>
            <person name="Barros P.M."/>
            <person name="Capote T."/>
            <person name="Chaves I."/>
            <person name="Simoes F."/>
            <person name="Abreu I."/>
            <person name="Carrasquinho I."/>
            <person name="Faro C."/>
            <person name="Guimaraes J.B."/>
            <person name="Mendonca D."/>
            <person name="Nobrega F."/>
            <person name="Rodrigues L."/>
            <person name="Saibo N.J.M."/>
            <person name="Varela M.C."/>
            <person name="Egas C."/>
            <person name="Matos J."/>
            <person name="Miguel C.M."/>
            <person name="Oliveira M.M."/>
            <person name="Ricardo C.P."/>
            <person name="Goncalves S."/>
        </authorList>
    </citation>
    <scope>NUCLEOTIDE SEQUENCE [LARGE SCALE GENOMIC DNA]</scope>
    <source>
        <strain evidence="2">cv. HL8</strain>
    </source>
</reference>
<protein>
    <submittedName>
        <fullName evidence="1">Uncharacterized protein</fullName>
    </submittedName>
</protein>
<dbReference type="Proteomes" id="UP000237347">
    <property type="component" value="Unassembled WGS sequence"/>
</dbReference>
<name>A0AAW0LV98_QUESU</name>
<sequence length="58" mass="6898">MPKEISKFCPKVEMQYLYIYIKQPTTHTLSLQLYWIQGILSCKSWIPMELRKGFCGKV</sequence>
<gene>
    <name evidence="1" type="ORF">CFP56_028306</name>
</gene>
<dbReference type="EMBL" id="PKMF04000046">
    <property type="protein sequence ID" value="KAK7855380.1"/>
    <property type="molecule type" value="Genomic_DNA"/>
</dbReference>
<evidence type="ECO:0000313" key="1">
    <source>
        <dbReference type="EMBL" id="KAK7855380.1"/>
    </source>
</evidence>
<accession>A0AAW0LV98</accession>
<dbReference type="AlphaFoldDB" id="A0AAW0LV98"/>
<keyword evidence="2" id="KW-1185">Reference proteome</keyword>
<organism evidence="1 2">
    <name type="scientific">Quercus suber</name>
    <name type="common">Cork oak</name>
    <dbReference type="NCBI Taxonomy" id="58331"/>
    <lineage>
        <taxon>Eukaryota</taxon>
        <taxon>Viridiplantae</taxon>
        <taxon>Streptophyta</taxon>
        <taxon>Embryophyta</taxon>
        <taxon>Tracheophyta</taxon>
        <taxon>Spermatophyta</taxon>
        <taxon>Magnoliopsida</taxon>
        <taxon>eudicotyledons</taxon>
        <taxon>Gunneridae</taxon>
        <taxon>Pentapetalae</taxon>
        <taxon>rosids</taxon>
        <taxon>fabids</taxon>
        <taxon>Fagales</taxon>
        <taxon>Fagaceae</taxon>
        <taxon>Quercus</taxon>
    </lineage>
</organism>
<proteinExistence type="predicted"/>
<evidence type="ECO:0000313" key="2">
    <source>
        <dbReference type="Proteomes" id="UP000237347"/>
    </source>
</evidence>
<comment type="caution">
    <text evidence="1">The sequence shown here is derived from an EMBL/GenBank/DDBJ whole genome shotgun (WGS) entry which is preliminary data.</text>
</comment>